<dbReference type="InterPro" id="IPR001753">
    <property type="entry name" value="Enoyl-CoA_hydra/iso"/>
</dbReference>
<comment type="function">
    <text evidence="1">Could possibly oxidize fatty acids using specific components.</text>
</comment>
<keyword evidence="9" id="KW-1185">Reference proteome</keyword>
<dbReference type="PROSITE" id="PS00166">
    <property type="entry name" value="ENOYL_COA_HYDRATASE"/>
    <property type="match status" value="1"/>
</dbReference>
<keyword evidence="4" id="KW-0443">Lipid metabolism</keyword>
<comment type="similarity">
    <text evidence="2 7">Belongs to the enoyl-CoA hydratase/isomerase family.</text>
</comment>
<dbReference type="GO" id="GO:0004300">
    <property type="term" value="F:enoyl-CoA hydratase activity"/>
    <property type="evidence" value="ECO:0007669"/>
    <property type="project" value="UniProtKB-EC"/>
</dbReference>
<dbReference type="InterPro" id="IPR018376">
    <property type="entry name" value="Enoyl-CoA_hyd/isom_CS"/>
</dbReference>
<name>A0AAJ3NTC2_9MYCO</name>
<dbReference type="CDD" id="cd06558">
    <property type="entry name" value="crotonase-like"/>
    <property type="match status" value="1"/>
</dbReference>
<evidence type="ECO:0000256" key="1">
    <source>
        <dbReference type="ARBA" id="ARBA00002994"/>
    </source>
</evidence>
<dbReference type="PANTHER" id="PTHR42964">
    <property type="entry name" value="ENOYL-COA HYDRATASE"/>
    <property type="match status" value="1"/>
</dbReference>
<protein>
    <recommendedName>
        <fullName evidence="10">Enoyl-CoA hydratase</fullName>
    </recommendedName>
</protein>
<dbReference type="Pfam" id="PF00378">
    <property type="entry name" value="ECH_1"/>
    <property type="match status" value="1"/>
</dbReference>
<dbReference type="RefSeq" id="WP_085254939.1">
    <property type="nucleotide sequence ID" value="NZ_AP022573.1"/>
</dbReference>
<accession>A0AAJ3NTC2</accession>
<evidence type="ECO:0000256" key="7">
    <source>
        <dbReference type="RuleBase" id="RU003707"/>
    </source>
</evidence>
<dbReference type="InterPro" id="IPR029045">
    <property type="entry name" value="ClpP/crotonase-like_dom_sf"/>
</dbReference>
<dbReference type="Gene3D" id="3.90.226.10">
    <property type="entry name" value="2-enoyl-CoA Hydratase, Chain A, domain 1"/>
    <property type="match status" value="1"/>
</dbReference>
<dbReference type="PANTHER" id="PTHR42964:SF1">
    <property type="entry name" value="POLYKETIDE BIOSYNTHESIS ENOYL-COA HYDRATASE PKSH-RELATED"/>
    <property type="match status" value="1"/>
</dbReference>
<evidence type="ECO:0008006" key="10">
    <source>
        <dbReference type="Google" id="ProtNLM"/>
    </source>
</evidence>
<dbReference type="InterPro" id="IPR051683">
    <property type="entry name" value="Enoyl-CoA_Hydratase/Isomerase"/>
</dbReference>
<evidence type="ECO:0000313" key="9">
    <source>
        <dbReference type="Proteomes" id="UP000193387"/>
    </source>
</evidence>
<evidence type="ECO:0000256" key="3">
    <source>
        <dbReference type="ARBA" id="ARBA00022832"/>
    </source>
</evidence>
<evidence type="ECO:0000256" key="5">
    <source>
        <dbReference type="ARBA" id="ARBA00023709"/>
    </source>
</evidence>
<comment type="catalytic activity">
    <reaction evidence="6">
        <text>a 4-saturated-(3S)-3-hydroxyacyl-CoA = a (3E)-enoyl-CoA + H2O</text>
        <dbReference type="Rhea" id="RHEA:20724"/>
        <dbReference type="ChEBI" id="CHEBI:15377"/>
        <dbReference type="ChEBI" id="CHEBI:58521"/>
        <dbReference type="ChEBI" id="CHEBI:137480"/>
        <dbReference type="EC" id="4.2.1.17"/>
    </reaction>
</comment>
<proteinExistence type="inferred from homology"/>
<dbReference type="EMBL" id="LQPR01000021">
    <property type="protein sequence ID" value="ORW72937.1"/>
    <property type="molecule type" value="Genomic_DNA"/>
</dbReference>
<dbReference type="GO" id="GO:0006631">
    <property type="term" value="P:fatty acid metabolic process"/>
    <property type="evidence" value="ECO:0007669"/>
    <property type="project" value="UniProtKB-KW"/>
</dbReference>
<gene>
    <name evidence="8" type="ORF">AWC23_08775</name>
</gene>
<reference evidence="8 9" key="1">
    <citation type="submission" date="2016-01" db="EMBL/GenBank/DDBJ databases">
        <title>The new phylogeny of the genus Mycobacterium.</title>
        <authorList>
            <person name="Tarcisio F."/>
            <person name="Conor M."/>
            <person name="Antonella G."/>
            <person name="Elisabetta G."/>
            <person name="Giulia F.S."/>
            <person name="Sara T."/>
            <person name="Anna F."/>
            <person name="Clotilde B."/>
            <person name="Roberto B."/>
            <person name="Veronica D.S."/>
            <person name="Fabio R."/>
            <person name="Monica P."/>
            <person name="Olivier J."/>
            <person name="Enrico T."/>
            <person name="Nicola S."/>
        </authorList>
    </citation>
    <scope>NUCLEOTIDE SEQUENCE [LARGE SCALE GENOMIC DNA]</scope>
    <source>
        <strain evidence="8 9">DSM 44616</strain>
    </source>
</reference>
<evidence type="ECO:0000256" key="4">
    <source>
        <dbReference type="ARBA" id="ARBA00023098"/>
    </source>
</evidence>
<dbReference type="Proteomes" id="UP000193387">
    <property type="component" value="Unassembled WGS sequence"/>
</dbReference>
<comment type="caution">
    <text evidence="8">The sequence shown here is derived from an EMBL/GenBank/DDBJ whole genome shotgun (WGS) entry which is preliminary data.</text>
</comment>
<keyword evidence="3" id="KW-0276">Fatty acid metabolism</keyword>
<sequence>MLLPDDFQQLIYAVEDGVARVTLNRPEARNAFTPRMYEELRWAVRNANVDDSVDIIVITGAGSAFSAGGDLKESYRRISEGGVLAMHQFFDNLPYYDIRDTDKTVIAAINGACYAGGLVTALWCDLTVASDNARFALTEAKMGTADGFTPCLLFGRTPLPKVKQMLFTGKSISAVEAERYGIIGEVVPEGQLAGRVEELIAEVRATSPLGRAMYKRMLNGLIPRPLNHGGEETFASMAAAIQASGFAGNARGH</sequence>
<evidence type="ECO:0000313" key="8">
    <source>
        <dbReference type="EMBL" id="ORW72937.1"/>
    </source>
</evidence>
<dbReference type="SUPFAM" id="SSF52096">
    <property type="entry name" value="ClpP/crotonase"/>
    <property type="match status" value="1"/>
</dbReference>
<evidence type="ECO:0000256" key="6">
    <source>
        <dbReference type="ARBA" id="ARBA00023717"/>
    </source>
</evidence>
<dbReference type="AlphaFoldDB" id="A0AAJ3NTC2"/>
<evidence type="ECO:0000256" key="2">
    <source>
        <dbReference type="ARBA" id="ARBA00005254"/>
    </source>
</evidence>
<comment type="catalytic activity">
    <reaction evidence="5">
        <text>a (3S)-3-hydroxyacyl-CoA = a (2E)-enoyl-CoA + H2O</text>
        <dbReference type="Rhea" id="RHEA:16105"/>
        <dbReference type="ChEBI" id="CHEBI:15377"/>
        <dbReference type="ChEBI" id="CHEBI:57318"/>
        <dbReference type="ChEBI" id="CHEBI:58856"/>
        <dbReference type="EC" id="4.2.1.17"/>
    </reaction>
</comment>
<organism evidence="8 9">
    <name type="scientific">Mycobacterium saskatchewanense</name>
    <dbReference type="NCBI Taxonomy" id="220927"/>
    <lineage>
        <taxon>Bacteria</taxon>
        <taxon>Bacillati</taxon>
        <taxon>Actinomycetota</taxon>
        <taxon>Actinomycetes</taxon>
        <taxon>Mycobacteriales</taxon>
        <taxon>Mycobacteriaceae</taxon>
        <taxon>Mycobacterium</taxon>
        <taxon>Mycobacterium simiae complex</taxon>
    </lineage>
</organism>